<sequence>MKLNKNIFVYAVLVTLGLSSCTKDFTDVNTDPIGEAEVDPNRIMTFPLVNILNANLVRNRNFNNELMQVTVDRNDAEGRVFRYDIRRTWADYTWNTWYVNATDLKDIYAIASKPGSVNKSYQGISLITQAWVYQLITDTYGDVPYTEANEGRYGNYQPVFDKQKDIYLDLFEKLEQANELLKENAEIVATSDPVYRGDIAKWRRFGNSLYLRLLLRVSGKAEVANDVIAKIKEIVDTNPGNYPIMENNSHTARILWNGTNSTTAAFSSPLMVSVRPVDFRGPGIASFFIDNLVVWNDPRIQAAYGANNVNRFGIRPGLSGYVGIPSGYAPGTSVEVQSRFYSQGETNNPLTLQIDPNTGIMMNCAEVDFILAEAAAKGWISGSARTYYYKGIADAINYWIPSLMAGGANDPAVLSYATAADIVWDDNLPLENLTPGTLSKMLLIHQQKYYALFLVDFQQWFEYRRTSYPILPKGAGLANGGKMPARLNYPLITQSTNPTNYKNAVAVQGSDDINTLVWWQKP</sequence>
<proteinExistence type="predicted"/>
<keyword evidence="1" id="KW-0449">Lipoprotein</keyword>
<accession>A0ABW9JIS5</accession>
<gene>
    <name evidence="1" type="ORF">E5L68_013020</name>
</gene>
<keyword evidence="2" id="KW-1185">Reference proteome</keyword>
<evidence type="ECO:0000313" key="2">
    <source>
        <dbReference type="Proteomes" id="UP001517367"/>
    </source>
</evidence>
<dbReference type="EMBL" id="SRMP02000023">
    <property type="protein sequence ID" value="MFN0292320.1"/>
    <property type="molecule type" value="Genomic_DNA"/>
</dbReference>
<dbReference type="SUPFAM" id="SSF48452">
    <property type="entry name" value="TPR-like"/>
    <property type="match status" value="1"/>
</dbReference>
<name>A0ABW9JIS5_9SPHI</name>
<reference evidence="1 2" key="1">
    <citation type="submission" date="2024-12" db="EMBL/GenBank/DDBJ databases">
        <authorList>
            <person name="Hu S."/>
        </authorList>
    </citation>
    <scope>NUCLEOTIDE SEQUENCE [LARGE SCALE GENOMIC DNA]</scope>
    <source>
        <strain evidence="1 2">P-25</strain>
    </source>
</reference>
<dbReference type="InterPro" id="IPR041662">
    <property type="entry name" value="SusD-like_2"/>
</dbReference>
<comment type="caution">
    <text evidence="1">The sequence shown here is derived from an EMBL/GenBank/DDBJ whole genome shotgun (WGS) entry which is preliminary data.</text>
</comment>
<protein>
    <submittedName>
        <fullName evidence="1">SusD/RagB family nutrient-binding outer membrane lipoprotein</fullName>
    </submittedName>
</protein>
<organism evidence="1 2">
    <name type="scientific">Pedobacter helvus</name>
    <dbReference type="NCBI Taxonomy" id="2563444"/>
    <lineage>
        <taxon>Bacteria</taxon>
        <taxon>Pseudomonadati</taxon>
        <taxon>Bacteroidota</taxon>
        <taxon>Sphingobacteriia</taxon>
        <taxon>Sphingobacteriales</taxon>
        <taxon>Sphingobacteriaceae</taxon>
        <taxon>Pedobacter</taxon>
    </lineage>
</organism>
<dbReference type="InterPro" id="IPR011990">
    <property type="entry name" value="TPR-like_helical_dom_sf"/>
</dbReference>
<dbReference type="Pfam" id="PF12771">
    <property type="entry name" value="SusD-like_2"/>
    <property type="match status" value="1"/>
</dbReference>
<dbReference type="Proteomes" id="UP001517367">
    <property type="component" value="Unassembled WGS sequence"/>
</dbReference>
<dbReference type="Gene3D" id="1.25.40.390">
    <property type="match status" value="1"/>
</dbReference>
<dbReference type="RefSeq" id="WP_138728371.1">
    <property type="nucleotide sequence ID" value="NZ_SRMP02000023.1"/>
</dbReference>
<evidence type="ECO:0000313" key="1">
    <source>
        <dbReference type="EMBL" id="MFN0292320.1"/>
    </source>
</evidence>
<dbReference type="PROSITE" id="PS51257">
    <property type="entry name" value="PROKAR_LIPOPROTEIN"/>
    <property type="match status" value="1"/>
</dbReference>